<evidence type="ECO:0000256" key="1">
    <source>
        <dbReference type="SAM" id="MobiDB-lite"/>
    </source>
</evidence>
<feature type="domain" description="DUF5723" evidence="3">
    <location>
        <begin position="53"/>
        <end position="460"/>
    </location>
</feature>
<dbReference type="EMBL" id="RCYZ01000003">
    <property type="protein sequence ID" value="TPG66755.1"/>
    <property type="molecule type" value="Genomic_DNA"/>
</dbReference>
<keyword evidence="2" id="KW-0732">Signal</keyword>
<sequence>MVCFATHFFRGPGRLLIAAGLLGLAGAPAACAQDWTGLAHSNYAGTNSLYINPAALADSRQKFYLNVVSANINFNNDYLQLDLPGPAREFINGTRTFRKEYLNEQGGGGNKYGSMVGELRLPSLMLSLGPRQGLAFTNRVRAFAQVSNVRENLARLARYGLADAEGLGLANQLSEGNNFTLTTGAYHEFALSYARVLTANTSHFWKAGATVKYLVGLGGGYLRNAGTDYQVLDNNVLELRDRDLSYGFTDYKRYDEPGFSVGQLYGSQRLGQGFGLDVGATYEWRPECDSYQYRMDGQEWTDPSRNKYRLRLGLALTDLGALSYNNEQYVQQAAVVGTNTVRISGDDFDNVNSPSDVAPTLRRLVGLSEEGHRFTSYLPATVRFTADYRLASHLYAGLLWTQNLLPTRTVGQRSLSSLALTPRVEFSRVEVALPVILANNYRKLQVGAMLRLGPLIVGSDNLGGLFGLTTTTGADLYLGLGLALHKHKQKDKDGDQVSNKYDKCPKEKGTWALRGCPAPAAPLSVPAAPAPAPPDASGAPTPTPPDAPGAPTPTPPLPPMP</sequence>
<feature type="region of interest" description="Disordered" evidence="1">
    <location>
        <begin position="522"/>
        <end position="561"/>
    </location>
</feature>
<evidence type="ECO:0000259" key="3">
    <source>
        <dbReference type="Pfam" id="PF18990"/>
    </source>
</evidence>
<keyword evidence="5" id="KW-1185">Reference proteome</keyword>
<reference evidence="4 5" key="1">
    <citation type="journal article" date="2019" name="Environ. Microbiol.">
        <title>Species interactions and distinct microbial communities in high Arctic permafrost affected cryosols are associated with the CH4 and CO2 gas fluxes.</title>
        <authorList>
            <person name="Altshuler I."/>
            <person name="Hamel J."/>
            <person name="Turney S."/>
            <person name="Magnuson E."/>
            <person name="Levesque R."/>
            <person name="Greer C."/>
            <person name="Whyte L.G."/>
        </authorList>
    </citation>
    <scope>NUCLEOTIDE SEQUENCE [LARGE SCALE GENOMIC DNA]</scope>
    <source>
        <strain evidence="4 5">S9.2P</strain>
    </source>
</reference>
<evidence type="ECO:0000256" key="2">
    <source>
        <dbReference type="SAM" id="SignalP"/>
    </source>
</evidence>
<dbReference type="Pfam" id="PF18990">
    <property type="entry name" value="DUF5723"/>
    <property type="match status" value="1"/>
</dbReference>
<organism evidence="4 5">
    <name type="scientific">Hymenobacter nivis</name>
    <dbReference type="NCBI Taxonomy" id="1850093"/>
    <lineage>
        <taxon>Bacteria</taxon>
        <taxon>Pseudomonadati</taxon>
        <taxon>Bacteroidota</taxon>
        <taxon>Cytophagia</taxon>
        <taxon>Cytophagales</taxon>
        <taxon>Hymenobacteraceae</taxon>
        <taxon>Hymenobacter</taxon>
    </lineage>
</organism>
<dbReference type="OrthoDB" id="9805336at2"/>
<gene>
    <name evidence="4" type="ORF">EAH73_10255</name>
</gene>
<dbReference type="InterPro" id="IPR043781">
    <property type="entry name" value="DUF5723"/>
</dbReference>
<feature type="chain" id="PRO_5021478094" description="DUF5723 domain-containing protein" evidence="2">
    <location>
        <begin position="33"/>
        <end position="561"/>
    </location>
</feature>
<name>A0A502GYY5_9BACT</name>
<dbReference type="RefSeq" id="WP_140466396.1">
    <property type="nucleotide sequence ID" value="NZ_RCYZ01000003.1"/>
</dbReference>
<protein>
    <recommendedName>
        <fullName evidence="3">DUF5723 domain-containing protein</fullName>
    </recommendedName>
</protein>
<proteinExistence type="predicted"/>
<feature type="signal peptide" evidence="2">
    <location>
        <begin position="1"/>
        <end position="32"/>
    </location>
</feature>
<evidence type="ECO:0000313" key="4">
    <source>
        <dbReference type="EMBL" id="TPG66755.1"/>
    </source>
</evidence>
<feature type="compositionally biased region" description="Pro residues" evidence="1">
    <location>
        <begin position="541"/>
        <end position="561"/>
    </location>
</feature>
<dbReference type="Proteomes" id="UP000317646">
    <property type="component" value="Unassembled WGS sequence"/>
</dbReference>
<evidence type="ECO:0000313" key="5">
    <source>
        <dbReference type="Proteomes" id="UP000317646"/>
    </source>
</evidence>
<comment type="caution">
    <text evidence="4">The sequence shown here is derived from an EMBL/GenBank/DDBJ whole genome shotgun (WGS) entry which is preliminary data.</text>
</comment>
<dbReference type="AlphaFoldDB" id="A0A502GYY5"/>
<accession>A0A502GYY5</accession>